<dbReference type="PANTHER" id="PTHR44936">
    <property type="entry name" value="SENSOR PROTEIN CREC"/>
    <property type="match status" value="1"/>
</dbReference>
<accession>A0A238D2Y9</accession>
<evidence type="ECO:0000256" key="8">
    <source>
        <dbReference type="ARBA" id="ARBA00022989"/>
    </source>
</evidence>
<reference evidence="12 13" key="1">
    <citation type="submission" date="2016-06" db="EMBL/GenBank/DDBJ databases">
        <authorList>
            <person name="Kjaerup R.B."/>
            <person name="Dalgaard T.S."/>
            <person name="Juul-Madsen H.R."/>
        </authorList>
    </citation>
    <scope>NUCLEOTIDE SEQUENCE [LARGE SCALE GENOMIC DNA]</scope>
    <source>
        <strain evidence="12 13">DSM 16361</strain>
    </source>
</reference>
<keyword evidence="5 12" id="KW-0808">Transferase</keyword>
<dbReference type="PANTHER" id="PTHR44936:SF5">
    <property type="entry name" value="SENSOR HISTIDINE KINASE ENVZ"/>
    <property type="match status" value="1"/>
</dbReference>
<dbReference type="AlphaFoldDB" id="A0A238D2Y9"/>
<dbReference type="InterPro" id="IPR036890">
    <property type="entry name" value="HATPase_C_sf"/>
</dbReference>
<name>A0A238D2Y9_THIDL</name>
<keyword evidence="13" id="KW-1185">Reference proteome</keyword>
<dbReference type="PROSITE" id="PS50109">
    <property type="entry name" value="HIS_KIN"/>
    <property type="match status" value="1"/>
</dbReference>
<evidence type="ECO:0000256" key="2">
    <source>
        <dbReference type="ARBA" id="ARBA00004429"/>
    </source>
</evidence>
<comment type="subcellular location">
    <subcellularLocation>
        <location evidence="2">Cell inner membrane</location>
        <topology evidence="2">Multi-pass membrane protein</topology>
    </subcellularLocation>
</comment>
<evidence type="ECO:0000259" key="11">
    <source>
        <dbReference type="PROSITE" id="PS50109"/>
    </source>
</evidence>
<evidence type="ECO:0000256" key="9">
    <source>
        <dbReference type="ARBA" id="ARBA00023012"/>
    </source>
</evidence>
<keyword evidence="6" id="KW-0812">Transmembrane</keyword>
<sequence>MPGGQIEVRLHRLDKAVELAVLDQGPGIPAVQRDELIRPFIRVDLSASSGLGLAIVDRIARLHGGHPTLLERKGGGLTATTHLPFTQQDEDIGLILADDQDP</sequence>
<dbReference type="GO" id="GO:0000155">
    <property type="term" value="F:phosphorelay sensor kinase activity"/>
    <property type="evidence" value="ECO:0007669"/>
    <property type="project" value="TreeGrafter"/>
</dbReference>
<evidence type="ECO:0000256" key="6">
    <source>
        <dbReference type="ARBA" id="ARBA00022692"/>
    </source>
</evidence>
<evidence type="ECO:0000256" key="1">
    <source>
        <dbReference type="ARBA" id="ARBA00000085"/>
    </source>
</evidence>
<keyword evidence="7 12" id="KW-0418">Kinase</keyword>
<evidence type="ECO:0000313" key="13">
    <source>
        <dbReference type="Proteomes" id="UP000214566"/>
    </source>
</evidence>
<proteinExistence type="predicted"/>
<keyword evidence="4" id="KW-0997">Cell inner membrane</keyword>
<evidence type="ECO:0000256" key="10">
    <source>
        <dbReference type="ARBA" id="ARBA00023136"/>
    </source>
</evidence>
<dbReference type="InterPro" id="IPR005467">
    <property type="entry name" value="His_kinase_dom"/>
</dbReference>
<evidence type="ECO:0000256" key="7">
    <source>
        <dbReference type="ARBA" id="ARBA00022777"/>
    </source>
</evidence>
<organism evidence="12 13">
    <name type="scientific">Thiomonas delicata</name>
    <name type="common">Thiomonas cuprina</name>
    <dbReference type="NCBI Taxonomy" id="364030"/>
    <lineage>
        <taxon>Bacteria</taxon>
        <taxon>Pseudomonadati</taxon>
        <taxon>Pseudomonadota</taxon>
        <taxon>Betaproteobacteria</taxon>
        <taxon>Burkholderiales</taxon>
        <taxon>Thiomonas</taxon>
    </lineage>
</organism>
<dbReference type="SMART" id="SM00387">
    <property type="entry name" value="HATPase_c"/>
    <property type="match status" value="1"/>
</dbReference>
<keyword evidence="4" id="KW-1003">Cell membrane</keyword>
<evidence type="ECO:0000256" key="3">
    <source>
        <dbReference type="ARBA" id="ARBA00012438"/>
    </source>
</evidence>
<dbReference type="PRINTS" id="PR00344">
    <property type="entry name" value="BCTRLSENSOR"/>
</dbReference>
<evidence type="ECO:0000256" key="5">
    <source>
        <dbReference type="ARBA" id="ARBA00022679"/>
    </source>
</evidence>
<keyword evidence="9" id="KW-0902">Two-component regulatory system</keyword>
<dbReference type="OrthoDB" id="9804645at2"/>
<dbReference type="Pfam" id="PF02518">
    <property type="entry name" value="HATPase_c"/>
    <property type="match status" value="1"/>
</dbReference>
<dbReference type="EMBL" id="FLMQ01000055">
    <property type="protein sequence ID" value="SBP87592.1"/>
    <property type="molecule type" value="Genomic_DNA"/>
</dbReference>
<keyword evidence="10" id="KW-0472">Membrane</keyword>
<dbReference type="InterPro" id="IPR004358">
    <property type="entry name" value="Sig_transdc_His_kin-like_C"/>
</dbReference>
<dbReference type="InterPro" id="IPR003594">
    <property type="entry name" value="HATPase_dom"/>
</dbReference>
<evidence type="ECO:0000313" key="12">
    <source>
        <dbReference type="EMBL" id="SBP87592.1"/>
    </source>
</evidence>
<evidence type="ECO:0000256" key="4">
    <source>
        <dbReference type="ARBA" id="ARBA00022519"/>
    </source>
</evidence>
<dbReference type="Gene3D" id="3.30.565.10">
    <property type="entry name" value="Histidine kinase-like ATPase, C-terminal domain"/>
    <property type="match status" value="1"/>
</dbReference>
<dbReference type="InterPro" id="IPR050980">
    <property type="entry name" value="2C_sensor_his_kinase"/>
</dbReference>
<gene>
    <name evidence="12" type="ORF">THIARS_60305</name>
</gene>
<comment type="catalytic activity">
    <reaction evidence="1">
        <text>ATP + protein L-histidine = ADP + protein N-phospho-L-histidine.</text>
        <dbReference type="EC" id="2.7.13.3"/>
    </reaction>
</comment>
<dbReference type="EC" id="2.7.13.3" evidence="3"/>
<dbReference type="Proteomes" id="UP000214566">
    <property type="component" value="Unassembled WGS sequence"/>
</dbReference>
<dbReference type="RefSeq" id="WP_041608432.1">
    <property type="nucleotide sequence ID" value="NZ_LT592170.1"/>
</dbReference>
<feature type="domain" description="Histidine kinase" evidence="11">
    <location>
        <begin position="1"/>
        <end position="87"/>
    </location>
</feature>
<keyword evidence="8" id="KW-1133">Transmembrane helix</keyword>
<dbReference type="GO" id="GO:0005886">
    <property type="term" value="C:plasma membrane"/>
    <property type="evidence" value="ECO:0007669"/>
    <property type="project" value="UniProtKB-SubCell"/>
</dbReference>
<dbReference type="SUPFAM" id="SSF55874">
    <property type="entry name" value="ATPase domain of HSP90 chaperone/DNA topoisomerase II/histidine kinase"/>
    <property type="match status" value="1"/>
</dbReference>
<protein>
    <recommendedName>
        <fullName evidence="3">histidine kinase</fullName>
        <ecNumber evidence="3">2.7.13.3</ecNumber>
    </recommendedName>
</protein>